<keyword evidence="4" id="KW-1133">Transmembrane helix</keyword>
<dbReference type="GO" id="GO:0050852">
    <property type="term" value="P:T cell receptor signaling pathway"/>
    <property type="evidence" value="ECO:0007669"/>
    <property type="project" value="TreeGrafter"/>
</dbReference>
<dbReference type="GO" id="GO:0009897">
    <property type="term" value="C:external side of plasma membrane"/>
    <property type="evidence" value="ECO:0007669"/>
    <property type="project" value="TreeGrafter"/>
</dbReference>
<dbReference type="InterPro" id="IPR036179">
    <property type="entry name" value="Ig-like_dom_sf"/>
</dbReference>
<proteinExistence type="inferred from homology"/>
<dbReference type="PANTHER" id="PTHR24100">
    <property type="entry name" value="BUTYROPHILIN"/>
    <property type="match status" value="1"/>
</dbReference>
<name>A0A3Q2EAT1_CYPVA</name>
<keyword evidence="13" id="KW-1185">Reference proteome</keyword>
<dbReference type="GO" id="GO:0005102">
    <property type="term" value="F:signaling receptor binding"/>
    <property type="evidence" value="ECO:0007669"/>
    <property type="project" value="TreeGrafter"/>
</dbReference>
<evidence type="ECO:0000256" key="2">
    <source>
        <dbReference type="ARBA" id="ARBA00022692"/>
    </source>
</evidence>
<evidence type="ECO:0000256" key="10">
    <source>
        <dbReference type="SAM" id="SignalP"/>
    </source>
</evidence>
<evidence type="ECO:0000256" key="5">
    <source>
        <dbReference type="ARBA" id="ARBA00023136"/>
    </source>
</evidence>
<keyword evidence="7" id="KW-0325">Glycoprotein</keyword>
<evidence type="ECO:0000256" key="8">
    <source>
        <dbReference type="ARBA" id="ARBA00023319"/>
    </source>
</evidence>
<dbReference type="PANTHER" id="PTHR24100:SF151">
    <property type="entry name" value="ICOS LIGAND"/>
    <property type="match status" value="1"/>
</dbReference>
<dbReference type="InterPro" id="IPR013783">
    <property type="entry name" value="Ig-like_fold"/>
</dbReference>
<feature type="chain" id="PRO_5018618580" description="Ig-like domain-containing protein" evidence="10">
    <location>
        <begin position="26"/>
        <end position="252"/>
    </location>
</feature>
<dbReference type="InterPro" id="IPR053896">
    <property type="entry name" value="BTN3A2-like_Ig-C"/>
</dbReference>
<comment type="subcellular location">
    <subcellularLocation>
        <location evidence="1">Membrane</location>
    </subcellularLocation>
</comment>
<organism evidence="12 13">
    <name type="scientific">Cyprinodon variegatus</name>
    <name type="common">Sheepshead minnow</name>
    <dbReference type="NCBI Taxonomy" id="28743"/>
    <lineage>
        <taxon>Eukaryota</taxon>
        <taxon>Metazoa</taxon>
        <taxon>Chordata</taxon>
        <taxon>Craniata</taxon>
        <taxon>Vertebrata</taxon>
        <taxon>Euteleostomi</taxon>
        <taxon>Actinopterygii</taxon>
        <taxon>Neopterygii</taxon>
        <taxon>Teleostei</taxon>
        <taxon>Neoteleostei</taxon>
        <taxon>Acanthomorphata</taxon>
        <taxon>Ovalentaria</taxon>
        <taxon>Atherinomorphae</taxon>
        <taxon>Cyprinodontiformes</taxon>
        <taxon>Cyprinodontidae</taxon>
        <taxon>Cyprinodon</taxon>
    </lineage>
</organism>
<dbReference type="GO" id="GO:0042110">
    <property type="term" value="P:T cell activation"/>
    <property type="evidence" value="ECO:0007669"/>
    <property type="project" value="UniProtKB-ARBA"/>
</dbReference>
<dbReference type="Ensembl" id="ENSCVAT00000022603.1">
    <property type="protein sequence ID" value="ENSCVAP00000029538.1"/>
    <property type="gene ID" value="ENSCVAG00000017369.1"/>
</dbReference>
<reference evidence="12" key="1">
    <citation type="submission" date="2025-08" db="UniProtKB">
        <authorList>
            <consortium name="Ensembl"/>
        </authorList>
    </citation>
    <scope>IDENTIFICATION</scope>
</reference>
<dbReference type="Pfam" id="PF22705">
    <property type="entry name" value="C2-set_3"/>
    <property type="match status" value="1"/>
</dbReference>
<dbReference type="GO" id="GO:0001817">
    <property type="term" value="P:regulation of cytokine production"/>
    <property type="evidence" value="ECO:0007669"/>
    <property type="project" value="TreeGrafter"/>
</dbReference>
<feature type="domain" description="Ig-like" evidence="11">
    <location>
        <begin position="41"/>
        <end position="123"/>
    </location>
</feature>
<dbReference type="AlphaFoldDB" id="A0A3Q2EAT1"/>
<dbReference type="InterPro" id="IPR003599">
    <property type="entry name" value="Ig_sub"/>
</dbReference>
<evidence type="ECO:0000256" key="9">
    <source>
        <dbReference type="ARBA" id="ARBA00038221"/>
    </source>
</evidence>
<keyword evidence="6" id="KW-1015">Disulfide bond</keyword>
<dbReference type="GeneTree" id="ENSGT01050000244843"/>
<accession>A0A3Q2EAT1</accession>
<dbReference type="InterPro" id="IPR013106">
    <property type="entry name" value="Ig_V-set"/>
</dbReference>
<evidence type="ECO:0000256" key="3">
    <source>
        <dbReference type="ARBA" id="ARBA00022729"/>
    </source>
</evidence>
<dbReference type="InterPro" id="IPR007110">
    <property type="entry name" value="Ig-like_dom"/>
</dbReference>
<reference evidence="12" key="2">
    <citation type="submission" date="2025-09" db="UniProtKB">
        <authorList>
            <consortium name="Ensembl"/>
        </authorList>
    </citation>
    <scope>IDENTIFICATION</scope>
</reference>
<evidence type="ECO:0000256" key="1">
    <source>
        <dbReference type="ARBA" id="ARBA00004370"/>
    </source>
</evidence>
<dbReference type="Proteomes" id="UP000265020">
    <property type="component" value="Unassembled WGS sequence"/>
</dbReference>
<dbReference type="GO" id="GO:0050863">
    <property type="term" value="P:regulation of T cell activation"/>
    <property type="evidence" value="ECO:0007669"/>
    <property type="project" value="UniProtKB-ARBA"/>
</dbReference>
<dbReference type="SMART" id="SM00409">
    <property type="entry name" value="IG"/>
    <property type="match status" value="1"/>
</dbReference>
<protein>
    <recommendedName>
        <fullName evidence="11">Ig-like domain-containing protein</fullName>
    </recommendedName>
</protein>
<keyword evidence="3 10" id="KW-0732">Signal</keyword>
<evidence type="ECO:0000313" key="12">
    <source>
        <dbReference type="Ensembl" id="ENSCVAP00000029538.1"/>
    </source>
</evidence>
<evidence type="ECO:0000259" key="11">
    <source>
        <dbReference type="PROSITE" id="PS50835"/>
    </source>
</evidence>
<dbReference type="SUPFAM" id="SSF48726">
    <property type="entry name" value="Immunoglobulin"/>
    <property type="match status" value="2"/>
</dbReference>
<dbReference type="FunFam" id="2.60.40.10:FF:000142">
    <property type="entry name" value="V-set domain-containing T-cell activation inhibitor 1"/>
    <property type="match status" value="1"/>
</dbReference>
<feature type="domain" description="Ig-like" evidence="11">
    <location>
        <begin position="144"/>
        <end position="232"/>
    </location>
</feature>
<dbReference type="GO" id="GO:1903037">
    <property type="term" value="P:regulation of leukocyte cell-cell adhesion"/>
    <property type="evidence" value="ECO:0007669"/>
    <property type="project" value="UniProtKB-ARBA"/>
</dbReference>
<comment type="similarity">
    <text evidence="9">Belongs to the SKINT family.</text>
</comment>
<evidence type="ECO:0000256" key="7">
    <source>
        <dbReference type="ARBA" id="ARBA00023180"/>
    </source>
</evidence>
<dbReference type="Gene3D" id="2.60.40.10">
    <property type="entry name" value="Immunoglobulins"/>
    <property type="match status" value="2"/>
</dbReference>
<keyword evidence="5" id="KW-0472">Membrane</keyword>
<dbReference type="Pfam" id="PF07686">
    <property type="entry name" value="V-set"/>
    <property type="match status" value="1"/>
</dbReference>
<evidence type="ECO:0000313" key="13">
    <source>
        <dbReference type="Proteomes" id="UP000265020"/>
    </source>
</evidence>
<evidence type="ECO:0000256" key="6">
    <source>
        <dbReference type="ARBA" id="ARBA00023157"/>
    </source>
</evidence>
<dbReference type="FunFam" id="2.60.40.10:FF:000088">
    <property type="entry name" value="Butyrophilin subfamily 1 member A1"/>
    <property type="match status" value="1"/>
</dbReference>
<keyword evidence="2" id="KW-0812">Transmembrane</keyword>
<dbReference type="InterPro" id="IPR050504">
    <property type="entry name" value="IgSF_BTN/MOG"/>
</dbReference>
<feature type="signal peptide" evidence="10">
    <location>
        <begin position="1"/>
        <end position="25"/>
    </location>
</feature>
<sequence>MNHKLEGLVFGLIISVLLLIHTIEGQSQESNLPQIIKAMLGDDVVLPCHIKASEDPSQITIEWGRPDLKPRFVYVWHNQKEYLTDQNTAYIGRASLFHDKLNDGDVSLKLSNVTHSDNGKYRCYNLKDKTEYLVQLLVGSVSSPGISLAGLDTSSGRVILDCSCAGWYPEPEVIWLHGEGNIISAGPPETITDSDGVYNVSSRVTVEKRHNNYFTCRLQQKDINQTKETHIHIPGKKLKQFQEQTRYLMLFF</sequence>
<evidence type="ECO:0000256" key="4">
    <source>
        <dbReference type="ARBA" id="ARBA00022989"/>
    </source>
</evidence>
<keyword evidence="8" id="KW-0393">Immunoglobulin domain</keyword>
<dbReference type="PROSITE" id="PS50835">
    <property type="entry name" value="IG_LIKE"/>
    <property type="match status" value="2"/>
</dbReference>